<feature type="transmembrane region" description="Helical" evidence="1">
    <location>
        <begin position="37"/>
        <end position="59"/>
    </location>
</feature>
<keyword evidence="1" id="KW-0812">Transmembrane</keyword>
<evidence type="ECO:0000313" key="3">
    <source>
        <dbReference type="Proteomes" id="UP000186705"/>
    </source>
</evidence>
<feature type="transmembrane region" description="Helical" evidence="1">
    <location>
        <begin position="104"/>
        <end position="126"/>
    </location>
</feature>
<evidence type="ECO:0000313" key="2">
    <source>
        <dbReference type="EMBL" id="OLU46456.1"/>
    </source>
</evidence>
<keyword evidence="1" id="KW-1133">Transmembrane helix</keyword>
<keyword evidence="1" id="KW-0472">Membrane</keyword>
<reference evidence="2 3" key="1">
    <citation type="submission" date="2016-11" db="EMBL/GenBank/DDBJ databases">
        <title>Description of two novel members of the family Erysipelotrichaceae: Ileibacterium lipovorans gen. nov., sp. nov. and Dubosiella newyorkensis, gen. nov., sp. nov.</title>
        <authorList>
            <person name="Cox L.M."/>
            <person name="Sohn J."/>
            <person name="Tyrrell K.L."/>
            <person name="Citron D.M."/>
            <person name="Lawson P.A."/>
            <person name="Patel N.B."/>
            <person name="Iizumi T."/>
            <person name="Perez-Perez G.I."/>
            <person name="Goldstein E.J."/>
            <person name="Blaser M.J."/>
        </authorList>
    </citation>
    <scope>NUCLEOTIDE SEQUENCE [LARGE SCALE GENOMIC DNA]</scope>
    <source>
        <strain evidence="2 3">NYU-BL-A4</strain>
    </source>
</reference>
<organism evidence="2 3">
    <name type="scientific">Dubosiella newyorkensis</name>
    <dbReference type="NCBI Taxonomy" id="1862672"/>
    <lineage>
        <taxon>Bacteria</taxon>
        <taxon>Bacillati</taxon>
        <taxon>Bacillota</taxon>
        <taxon>Erysipelotrichia</taxon>
        <taxon>Erysipelotrichales</taxon>
        <taxon>Erysipelotrichaceae</taxon>
        <taxon>Dubosiella</taxon>
    </lineage>
</organism>
<dbReference type="Proteomes" id="UP000186705">
    <property type="component" value="Unassembled WGS sequence"/>
</dbReference>
<keyword evidence="3" id="KW-1185">Reference proteome</keyword>
<name>A0A1U7NMK0_9FIRM</name>
<sequence length="162" mass="18110">MNNRETHLFVIFEAPLLIIIGIPLILLIGFIEDFQNFAFFLWLCLWIFGSIACLITFLYQTWMIDTNGISSIVKVIVSVLVTLVAAVSVYSITQAGLALRSLKIWSILCLSMVIITAAMIGLVYLAKSSLKKWNLLILILLPVVLLLGFSITKTVLTQSFQQ</sequence>
<comment type="caution">
    <text evidence="2">The sequence shown here is derived from an EMBL/GenBank/DDBJ whole genome shotgun (WGS) entry which is preliminary data.</text>
</comment>
<protein>
    <submittedName>
        <fullName evidence="2">Uncharacterized protein</fullName>
    </submittedName>
</protein>
<gene>
    <name evidence="2" type="ORF">BO225_05980</name>
</gene>
<dbReference type="STRING" id="1862672.BO225_05980"/>
<proteinExistence type="predicted"/>
<dbReference type="RefSeq" id="WP_076341361.1">
    <property type="nucleotide sequence ID" value="NZ_CAPQIB010000016.1"/>
</dbReference>
<feature type="transmembrane region" description="Helical" evidence="1">
    <location>
        <begin position="7"/>
        <end position="31"/>
    </location>
</feature>
<evidence type="ECO:0000256" key="1">
    <source>
        <dbReference type="SAM" id="Phobius"/>
    </source>
</evidence>
<accession>A0A1U7NMK0</accession>
<feature type="transmembrane region" description="Helical" evidence="1">
    <location>
        <begin position="133"/>
        <end position="152"/>
    </location>
</feature>
<dbReference type="AlphaFoldDB" id="A0A1U7NMK0"/>
<dbReference type="EMBL" id="MPKA01000064">
    <property type="protein sequence ID" value="OLU46456.1"/>
    <property type="molecule type" value="Genomic_DNA"/>
</dbReference>
<feature type="transmembrane region" description="Helical" evidence="1">
    <location>
        <begin position="71"/>
        <end position="92"/>
    </location>
</feature>
<dbReference type="GeneID" id="78275491"/>